<dbReference type="SUPFAM" id="SSF55781">
    <property type="entry name" value="GAF domain-like"/>
    <property type="match status" value="2"/>
</dbReference>
<dbReference type="Proteomes" id="UP001199525">
    <property type="component" value="Unassembled WGS sequence"/>
</dbReference>
<comment type="caution">
    <text evidence="4">The sequence shown here is derived from an EMBL/GenBank/DDBJ whole genome shotgun (WGS) entry which is preliminary data.</text>
</comment>
<dbReference type="RefSeq" id="WP_229482608.1">
    <property type="nucleotide sequence ID" value="NZ_JAIVFQ010000001.1"/>
</dbReference>
<dbReference type="Gene3D" id="3.30.450.40">
    <property type="match status" value="2"/>
</dbReference>
<feature type="domain" description="PAS" evidence="2">
    <location>
        <begin position="443"/>
        <end position="495"/>
    </location>
</feature>
<reference evidence="4 5" key="1">
    <citation type="journal article" date="2021" name="Microorganisms">
        <title>Genome Evolution of Filamentous Cyanobacterium Nostoc Species: From Facultative Symbiosis to Free Living.</title>
        <authorList>
            <person name="Huo D."/>
            <person name="Li H."/>
            <person name="Cai F."/>
            <person name="Guo X."/>
            <person name="Qiao Z."/>
            <person name="Wang W."/>
            <person name="Yu G."/>
            <person name="Li R."/>
        </authorList>
    </citation>
    <scope>NUCLEOTIDE SEQUENCE [LARGE SCALE GENOMIC DNA]</scope>
    <source>
        <strain evidence="4 5">CHAB 5714</strain>
    </source>
</reference>
<evidence type="ECO:0000313" key="5">
    <source>
        <dbReference type="Proteomes" id="UP001199525"/>
    </source>
</evidence>
<feature type="domain" description="Guanylate cyclase" evidence="3">
    <location>
        <begin position="601"/>
        <end position="733"/>
    </location>
</feature>
<gene>
    <name evidence="4" type="ORF">LC586_01445</name>
</gene>
<accession>A0ABS8I110</accession>
<comment type="similarity">
    <text evidence="1">Belongs to the adenylyl cyclase class-3 family.</text>
</comment>
<name>A0ABS8I110_9NOSO</name>
<evidence type="ECO:0000256" key="1">
    <source>
        <dbReference type="ARBA" id="ARBA00005381"/>
    </source>
</evidence>
<protein>
    <submittedName>
        <fullName evidence="4">GAF domain-containing protein</fullName>
    </submittedName>
</protein>
<dbReference type="Pfam" id="PF13426">
    <property type="entry name" value="PAS_9"/>
    <property type="match status" value="1"/>
</dbReference>
<dbReference type="NCBIfam" id="TIGR00229">
    <property type="entry name" value="sensory_box"/>
    <property type="match status" value="1"/>
</dbReference>
<dbReference type="SMART" id="SM00065">
    <property type="entry name" value="GAF"/>
    <property type="match status" value="2"/>
</dbReference>
<dbReference type="InterPro" id="IPR003018">
    <property type="entry name" value="GAF"/>
</dbReference>
<dbReference type="PROSITE" id="PS50112">
    <property type="entry name" value="PAS"/>
    <property type="match status" value="1"/>
</dbReference>
<dbReference type="SUPFAM" id="SSF55073">
    <property type="entry name" value="Nucleotide cyclase"/>
    <property type="match status" value="1"/>
</dbReference>
<dbReference type="CDD" id="cd00130">
    <property type="entry name" value="PAS"/>
    <property type="match status" value="1"/>
</dbReference>
<dbReference type="Pfam" id="PF00211">
    <property type="entry name" value="Guanylate_cyc"/>
    <property type="match status" value="1"/>
</dbReference>
<organism evidence="4 5">
    <name type="scientific">Nostoc favosum CHAB5714</name>
    <dbReference type="NCBI Taxonomy" id="2780399"/>
    <lineage>
        <taxon>Bacteria</taxon>
        <taxon>Bacillati</taxon>
        <taxon>Cyanobacteriota</taxon>
        <taxon>Cyanophyceae</taxon>
        <taxon>Nostocales</taxon>
        <taxon>Nostocaceae</taxon>
        <taxon>Nostoc</taxon>
        <taxon>Nostoc favosum</taxon>
    </lineage>
</organism>
<dbReference type="Pfam" id="PF01590">
    <property type="entry name" value="GAF"/>
    <property type="match status" value="2"/>
</dbReference>
<dbReference type="SUPFAM" id="SSF55785">
    <property type="entry name" value="PYP-like sensor domain (PAS domain)"/>
    <property type="match status" value="1"/>
</dbReference>
<dbReference type="PANTHER" id="PTHR43081:SF1">
    <property type="entry name" value="ADENYLATE CYCLASE, TERMINAL-DIFFERENTIATION SPECIFIC"/>
    <property type="match status" value="1"/>
</dbReference>
<dbReference type="Gene3D" id="3.30.450.20">
    <property type="entry name" value="PAS domain"/>
    <property type="match status" value="1"/>
</dbReference>
<dbReference type="InterPro" id="IPR029016">
    <property type="entry name" value="GAF-like_dom_sf"/>
</dbReference>
<dbReference type="InterPro" id="IPR029787">
    <property type="entry name" value="Nucleotide_cyclase"/>
</dbReference>
<dbReference type="InterPro" id="IPR050697">
    <property type="entry name" value="Adenylyl/Guanylyl_Cyclase_3/4"/>
</dbReference>
<proteinExistence type="inferred from homology"/>
<dbReference type="EMBL" id="JAIVFQ010000001">
    <property type="protein sequence ID" value="MCC5597938.1"/>
    <property type="molecule type" value="Genomic_DNA"/>
</dbReference>
<dbReference type="CDD" id="cd07302">
    <property type="entry name" value="CHD"/>
    <property type="match status" value="1"/>
</dbReference>
<sequence length="860" mass="97117">MSVYQDCGETTDLIIGVHNQENLELQANSAPVGALATRQGTFSSFLAPLTQDTFKQVVQDVEQKLQIVHQTLSMLDSQGFETLLQEMLHSITLKTGELLGADRTTIFLLDEEKQELWSILAEGEGDRSLEIRIPANKGIAGEVATFKQVINIPFDFYNDPRSHFAQEQEKRTGYRTYTMLALPLLNEHGQLVAVVQLLNKLKSGNNPDAPLAERIDTKGFIRADEQLFQEFAPSIRLILESSRSFYVATQKQRAVAALMKAIKSLSQSSLDLEDTLKRVMDEAKELMNADRSTLWLIDRDRHELWTKITQDDGSTKELRVPVGKGFAGIVAASGKKLNIAFDLYYHPDSDTAKQLDQQNGYRTCSLLCMPVFNADQQLIGVTQLVNKKKSGDFPPYNPGDWPKAPDCFQASFDRNDEEFMEAFNIQAGVALQNAQLFATVKQQEQMQRDILRSLSNGVVSTDKAGLIIAANESAKRLLGLEPEDRLEGKLVTDAIGIKEGDFSKWYHDALHAADLKGRQQYYPDRTLLTTGTEQHSINLSINTIADASDQEQVRGALVVMEDISDEKRLKSTMYRYMTQELAEELLKLDDAKLGGDRKEVSILFSDIRGYTTLTENLEAEEVVSMLNEYFESMVEAVFKHKGTLDKYIGDAIMAVFGSPLPLEEHAWMAVQTSLEMRDRLHEFNQRRYADDKPKIKIGIGINSDTVISGNIGSSKRMEFTAIGDGVNLGSRLESVSKQYGCDIIISHNTFKPCQDHIWARELDYIRVKGRNEPVAIYELLGLRSNPIESEKLQVIEHYHKGREYYLKRQFSFARAEFAKVLAADNHDKAAMLHLLRCQHWLQSPPTESDWDEGVWTFQEK</sequence>
<dbReference type="PROSITE" id="PS50125">
    <property type="entry name" value="GUANYLATE_CYCLASE_2"/>
    <property type="match status" value="1"/>
</dbReference>
<dbReference type="Gene3D" id="3.30.70.1230">
    <property type="entry name" value="Nucleotide cyclase"/>
    <property type="match status" value="1"/>
</dbReference>
<keyword evidence="5" id="KW-1185">Reference proteome</keyword>
<dbReference type="InterPro" id="IPR000014">
    <property type="entry name" value="PAS"/>
</dbReference>
<dbReference type="PANTHER" id="PTHR43081">
    <property type="entry name" value="ADENYLATE CYCLASE, TERMINAL-DIFFERENTIATION SPECIFIC-RELATED"/>
    <property type="match status" value="1"/>
</dbReference>
<evidence type="ECO:0000259" key="3">
    <source>
        <dbReference type="PROSITE" id="PS50125"/>
    </source>
</evidence>
<evidence type="ECO:0000259" key="2">
    <source>
        <dbReference type="PROSITE" id="PS50112"/>
    </source>
</evidence>
<dbReference type="InterPro" id="IPR001054">
    <property type="entry name" value="A/G_cyclase"/>
</dbReference>
<dbReference type="InterPro" id="IPR035965">
    <property type="entry name" value="PAS-like_dom_sf"/>
</dbReference>
<evidence type="ECO:0000313" key="4">
    <source>
        <dbReference type="EMBL" id="MCC5597938.1"/>
    </source>
</evidence>
<dbReference type="SMART" id="SM00044">
    <property type="entry name" value="CYCc"/>
    <property type="match status" value="1"/>
</dbReference>
<dbReference type="SMART" id="SM00091">
    <property type="entry name" value="PAS"/>
    <property type="match status" value="1"/>
</dbReference>